<evidence type="ECO:0000256" key="2">
    <source>
        <dbReference type="ARBA" id="ARBA00022759"/>
    </source>
</evidence>
<organism evidence="8 9">
    <name type="scientific">Tetradesmus obliquus</name>
    <name type="common">Green alga</name>
    <name type="synonym">Acutodesmus obliquus</name>
    <dbReference type="NCBI Taxonomy" id="3088"/>
    <lineage>
        <taxon>Eukaryota</taxon>
        <taxon>Viridiplantae</taxon>
        <taxon>Chlorophyta</taxon>
        <taxon>core chlorophytes</taxon>
        <taxon>Chlorophyceae</taxon>
        <taxon>CS clade</taxon>
        <taxon>Sphaeropleales</taxon>
        <taxon>Scenedesmaceae</taxon>
        <taxon>Tetradesmus</taxon>
    </lineage>
</organism>
<evidence type="ECO:0000256" key="5">
    <source>
        <dbReference type="ARBA" id="ARBA00022801"/>
    </source>
</evidence>
<evidence type="ECO:0000256" key="7">
    <source>
        <dbReference type="SAM" id="MobiDB-lite"/>
    </source>
</evidence>
<keyword evidence="5" id="KW-0378">Hydrolase</keyword>
<keyword evidence="4" id="KW-0228">DNA excision</keyword>
<dbReference type="Pfam" id="PF14996">
    <property type="entry name" value="RMP"/>
    <property type="match status" value="1"/>
</dbReference>
<evidence type="ECO:0000313" key="8">
    <source>
        <dbReference type="EMBL" id="WIA11494.1"/>
    </source>
</evidence>
<dbReference type="Gene3D" id="3.20.20.150">
    <property type="entry name" value="Divalent-metal-dependent TIM barrel enzymes"/>
    <property type="match status" value="1"/>
</dbReference>
<dbReference type="NCBIfam" id="TIGR00629">
    <property type="entry name" value="uvde"/>
    <property type="match status" value="1"/>
</dbReference>
<evidence type="ECO:0000256" key="4">
    <source>
        <dbReference type="ARBA" id="ARBA00022769"/>
    </source>
</evidence>
<dbReference type="PANTHER" id="PTHR31290">
    <property type="entry name" value="UV-DAMAGE ENDONUCLEASE"/>
    <property type="match status" value="1"/>
</dbReference>
<evidence type="ECO:0000313" key="9">
    <source>
        <dbReference type="Proteomes" id="UP001244341"/>
    </source>
</evidence>
<dbReference type="Proteomes" id="UP001244341">
    <property type="component" value="Chromosome 3b"/>
</dbReference>
<name>A0ABY8TRL2_TETOB</name>
<gene>
    <name evidence="8" type="ORF">OEZ85_011607</name>
</gene>
<reference evidence="8 9" key="1">
    <citation type="submission" date="2023-05" db="EMBL/GenBank/DDBJ databases">
        <title>A 100% complete, gapless, phased diploid assembly of the Scenedesmus obliquus UTEX 3031 genome.</title>
        <authorList>
            <person name="Biondi T.C."/>
            <person name="Hanschen E.R."/>
            <person name="Kwon T."/>
            <person name="Eng W."/>
            <person name="Kruse C.P.S."/>
            <person name="Koehler S.I."/>
            <person name="Kunde Y."/>
            <person name="Gleasner C.D."/>
            <person name="You Mak K.T."/>
            <person name="Polle J."/>
            <person name="Hovde B.T."/>
            <person name="Starkenburg S.R."/>
        </authorList>
    </citation>
    <scope>NUCLEOTIDE SEQUENCE [LARGE SCALE GENOMIC DNA]</scope>
    <source>
        <strain evidence="8 9">DOE0152z</strain>
    </source>
</reference>
<feature type="region of interest" description="Disordered" evidence="7">
    <location>
        <begin position="573"/>
        <end position="610"/>
    </location>
</feature>
<dbReference type="EMBL" id="CP126210">
    <property type="protein sequence ID" value="WIA11494.1"/>
    <property type="molecule type" value="Genomic_DNA"/>
</dbReference>
<keyword evidence="3" id="KW-0227">DNA damage</keyword>
<sequence>MPQRLPCRPQHRSQEQASKGNNTAACTGRPAVTSLSGGTSARLKCSSIYLGGSKDGTGCCRPMQPAPCCCDRLKCLSCDFQVLWHADARWAADVDYMFFRNSYGVAAQTSLKLQPCRGSAAMCCQCSWASCSRPTKLADAAEQAGHQLRKQQQGAGEVQLVPSGSQALCRTSGLGSFRQQVWLQSLPSEGGLVNLCSTQEEQQLKSEQAKQEDVGAAEAAAAAAAAAEKGLTVSQPGTAAAAAAAAGGDVSSRAAELKLLPNLGYACLCMTMRQYDVFNSRDCVKKTRDGPGGLAKVSELALANARDLLPLIRWNEAHGIRLFRLSSCILPWMTSYKPEELPDWLEIQAALRAAGDLAKQLGHRLTFHPSEFCKIAGERPAWVTQSVAELEVHSRIFDEMGFLPASPYNKINIHVGGTYGGPKEDTLRRFAQVVNERLSPNCKARLTVENDDRASQYSVADLQLVHQLTGISIVFDFHHWKFCTGGQTQEEAFKSAVATWPPGVRPMVHWSECPEDPAKRRSAHSEYIDGPVNLYGLEGQVDVMIEAKAKELSLLEYRQAVLHGWQVRPRLRNSKFGDATAGPDLPPAEASTAEEGEEEGDGVAEEEEDA</sequence>
<keyword evidence="6" id="KW-0234">DNA repair</keyword>
<protein>
    <submittedName>
        <fullName evidence="8">Uncharacterized protein</fullName>
    </submittedName>
</protein>
<feature type="compositionally biased region" description="Polar residues" evidence="7">
    <location>
        <begin position="15"/>
        <end position="24"/>
    </location>
</feature>
<dbReference type="Pfam" id="PF03851">
    <property type="entry name" value="UvdE"/>
    <property type="match status" value="1"/>
</dbReference>
<dbReference type="InterPro" id="IPR036237">
    <property type="entry name" value="Xyl_isomerase-like_sf"/>
</dbReference>
<keyword evidence="1" id="KW-0540">Nuclease</keyword>
<accession>A0ABY8TRL2</accession>
<feature type="region of interest" description="Disordered" evidence="7">
    <location>
        <begin position="1"/>
        <end position="24"/>
    </location>
</feature>
<dbReference type="InterPro" id="IPR029239">
    <property type="entry name" value="CFAP418"/>
</dbReference>
<keyword evidence="9" id="KW-1185">Reference proteome</keyword>
<dbReference type="SUPFAM" id="SSF51658">
    <property type="entry name" value="Xylose isomerase-like"/>
    <property type="match status" value="1"/>
</dbReference>
<evidence type="ECO:0000256" key="6">
    <source>
        <dbReference type="ARBA" id="ARBA00023204"/>
    </source>
</evidence>
<evidence type="ECO:0000256" key="1">
    <source>
        <dbReference type="ARBA" id="ARBA00022722"/>
    </source>
</evidence>
<proteinExistence type="predicted"/>
<keyword evidence="2" id="KW-0255">Endonuclease</keyword>
<feature type="compositionally biased region" description="Acidic residues" evidence="7">
    <location>
        <begin position="592"/>
        <end position="610"/>
    </location>
</feature>
<dbReference type="InterPro" id="IPR004601">
    <property type="entry name" value="UvdE"/>
</dbReference>
<dbReference type="PANTHER" id="PTHR31290:SF5">
    <property type="entry name" value="UV-DAMAGE ENDONUCLEASE"/>
    <property type="match status" value="1"/>
</dbReference>
<evidence type="ECO:0000256" key="3">
    <source>
        <dbReference type="ARBA" id="ARBA00022763"/>
    </source>
</evidence>